<accession>A0ABU9N1Y1</accession>
<sequence>MKLNNPYAHIGALSHSAKVRQFSQPQLLLWNSALAKTLGLNEDETTKAQLASGQSHSDAYALAYAGHQFGNYVPLLGDGRAHLLGAVTDSQGLSWDLQLKGSGATQFTRGGDGLCGIGPAVREFIMSEALAALKVPTTRCLSVTLSGETVMRQQPSAGAIVTRVASSHIRVGSFQFLAAQQDEQGLAQLVELTIKRHYPELAELNGDERLLALFGAVMDKQIELIVHWLRIGFIHGVMNTDNTLVSGETIDYGPCAMLNGFDFGRVFSSIDRTGRYAFGNQPQIASWNLARFAETLIDLFSLERDQAVAELTQVLGTFGDKFNAALKAMWLQKLGLLPEDGDAEALVDELLGMMQKQQLDYTNTFAALTDYSQQGTELPDHLVSALGDWLARWQAPVAGHKEQSVALMIAANPQVIPRNHRVEEVIADFERQGHSDKLAPLLAAIRNPYHLAPEHAYLQQPPEQGEDDSYQTFCGT</sequence>
<comment type="catalytic activity">
    <reaction evidence="8">
        <text>L-seryl-[protein] + UTP = O-(5'-uridylyl)-L-seryl-[protein] + diphosphate</text>
        <dbReference type="Rhea" id="RHEA:64604"/>
        <dbReference type="Rhea" id="RHEA-COMP:9863"/>
        <dbReference type="Rhea" id="RHEA-COMP:16635"/>
        <dbReference type="ChEBI" id="CHEBI:29999"/>
        <dbReference type="ChEBI" id="CHEBI:33019"/>
        <dbReference type="ChEBI" id="CHEBI:46398"/>
        <dbReference type="ChEBI" id="CHEBI:156051"/>
    </reaction>
</comment>
<dbReference type="NCBIfam" id="NF000658">
    <property type="entry name" value="PRK00029.1"/>
    <property type="match status" value="1"/>
</dbReference>
<evidence type="ECO:0000313" key="9">
    <source>
        <dbReference type="EMBL" id="MEM0516547.1"/>
    </source>
</evidence>
<keyword evidence="10" id="KW-1185">Reference proteome</keyword>
<evidence type="ECO:0000256" key="4">
    <source>
        <dbReference type="ARBA" id="ARBA00022723"/>
    </source>
</evidence>
<comment type="catalytic activity">
    <reaction evidence="8">
        <text>L-seryl-[protein] + ATP = 3-O-(5'-adenylyl)-L-seryl-[protein] + diphosphate</text>
        <dbReference type="Rhea" id="RHEA:58120"/>
        <dbReference type="Rhea" id="RHEA-COMP:9863"/>
        <dbReference type="Rhea" id="RHEA-COMP:15073"/>
        <dbReference type="ChEBI" id="CHEBI:29999"/>
        <dbReference type="ChEBI" id="CHEBI:30616"/>
        <dbReference type="ChEBI" id="CHEBI:33019"/>
        <dbReference type="ChEBI" id="CHEBI:142516"/>
        <dbReference type="EC" id="2.7.7.108"/>
    </reaction>
</comment>
<proteinExistence type="inferred from homology"/>
<keyword evidence="6 8" id="KW-0067">ATP-binding</keyword>
<feature type="binding site" evidence="8">
    <location>
        <position position="112"/>
    </location>
    <ligand>
        <name>ATP</name>
        <dbReference type="ChEBI" id="CHEBI:30616"/>
    </ligand>
</feature>
<evidence type="ECO:0000256" key="8">
    <source>
        <dbReference type="HAMAP-Rule" id="MF_00692"/>
    </source>
</evidence>
<keyword evidence="2 8" id="KW-0808">Transferase</keyword>
<keyword evidence="7 8" id="KW-0460">Magnesium</keyword>
<reference evidence="9 10" key="1">
    <citation type="submission" date="2024-03" db="EMBL/GenBank/DDBJ databases">
        <title>Pseudoalteromonas qingdaonensis sp. nov., isolated from the intestines of marine benthic organisms.</title>
        <authorList>
            <person name="Lin X."/>
            <person name="Fang S."/>
            <person name="Hu X."/>
        </authorList>
    </citation>
    <scope>NUCLEOTIDE SEQUENCE [LARGE SCALE GENOMIC DNA]</scope>
    <source>
        <strain evidence="9 10">YIC-827</strain>
    </source>
</reference>
<dbReference type="EC" id="2.7.7.-" evidence="8"/>
<comment type="similarity">
    <text evidence="1 8">Belongs to the SELO family.</text>
</comment>
<protein>
    <recommendedName>
        <fullName evidence="8">Protein nucleotidyltransferase YdiU</fullName>
        <ecNumber evidence="8">2.7.7.-</ecNumber>
    </recommendedName>
    <alternativeName>
        <fullName evidence="8">Protein adenylyltransferase YdiU</fullName>
        <ecNumber evidence="8">2.7.7.108</ecNumber>
    </alternativeName>
    <alternativeName>
        <fullName evidence="8">Protein uridylyltransferase YdiU</fullName>
        <ecNumber evidence="8">2.7.7.-</ecNumber>
    </alternativeName>
</protein>
<evidence type="ECO:0000256" key="1">
    <source>
        <dbReference type="ARBA" id="ARBA00009747"/>
    </source>
</evidence>
<keyword evidence="3 8" id="KW-0548">Nucleotidyltransferase</keyword>
<evidence type="ECO:0000256" key="6">
    <source>
        <dbReference type="ARBA" id="ARBA00022840"/>
    </source>
</evidence>
<name>A0ABU9N1Y1_9GAMM</name>
<feature type="binding site" evidence="8">
    <location>
        <position position="80"/>
    </location>
    <ligand>
        <name>ATP</name>
        <dbReference type="ChEBI" id="CHEBI:30616"/>
    </ligand>
</feature>
<feature type="binding site" evidence="8">
    <location>
        <position position="163"/>
    </location>
    <ligand>
        <name>ATP</name>
        <dbReference type="ChEBI" id="CHEBI:30616"/>
    </ligand>
</feature>
<organism evidence="9 10">
    <name type="scientific">Pseudoalteromonas qingdaonensis</name>
    <dbReference type="NCBI Taxonomy" id="3131913"/>
    <lineage>
        <taxon>Bacteria</taxon>
        <taxon>Pseudomonadati</taxon>
        <taxon>Pseudomonadota</taxon>
        <taxon>Gammaproteobacteria</taxon>
        <taxon>Alteromonadales</taxon>
        <taxon>Pseudoalteromonadaceae</taxon>
        <taxon>Pseudoalteromonas</taxon>
    </lineage>
</organism>
<keyword evidence="8" id="KW-0464">Manganese</keyword>
<gene>
    <name evidence="8" type="primary">ydiU</name>
    <name evidence="8" type="synonym">selO</name>
    <name evidence="9" type="ORF">WCN91_14170</name>
</gene>
<keyword evidence="4 8" id="KW-0479">Metal-binding</keyword>
<evidence type="ECO:0000256" key="5">
    <source>
        <dbReference type="ARBA" id="ARBA00022741"/>
    </source>
</evidence>
<keyword evidence="5 8" id="KW-0547">Nucleotide-binding</keyword>
<feature type="binding site" evidence="8">
    <location>
        <position position="100"/>
    </location>
    <ligand>
        <name>ATP</name>
        <dbReference type="ChEBI" id="CHEBI:30616"/>
    </ligand>
</feature>
<dbReference type="EMBL" id="JBCGCU010000021">
    <property type="protein sequence ID" value="MEM0516547.1"/>
    <property type="molecule type" value="Genomic_DNA"/>
</dbReference>
<feature type="binding site" evidence="8">
    <location>
        <position position="242"/>
    </location>
    <ligand>
        <name>Mg(2+)</name>
        <dbReference type="ChEBI" id="CHEBI:18420"/>
    </ligand>
</feature>
<dbReference type="HAMAP" id="MF_00692">
    <property type="entry name" value="SelO"/>
    <property type="match status" value="1"/>
</dbReference>
<dbReference type="PANTHER" id="PTHR32057">
    <property type="entry name" value="PROTEIN ADENYLYLTRANSFERASE SELO, MITOCHONDRIAL"/>
    <property type="match status" value="1"/>
</dbReference>
<evidence type="ECO:0000256" key="7">
    <source>
        <dbReference type="ARBA" id="ARBA00022842"/>
    </source>
</evidence>
<feature type="binding site" evidence="8">
    <location>
        <position position="251"/>
    </location>
    <ligand>
        <name>ATP</name>
        <dbReference type="ChEBI" id="CHEBI:30616"/>
    </ligand>
</feature>
<feature type="binding site" evidence="8">
    <location>
        <position position="251"/>
    </location>
    <ligand>
        <name>Mg(2+)</name>
        <dbReference type="ChEBI" id="CHEBI:18420"/>
    </ligand>
</feature>
<dbReference type="InterPro" id="IPR003846">
    <property type="entry name" value="SelO"/>
</dbReference>
<feature type="active site" description="Proton acceptor" evidence="8">
    <location>
        <position position="241"/>
    </location>
</feature>
<feature type="binding site" evidence="8">
    <location>
        <position position="170"/>
    </location>
    <ligand>
        <name>ATP</name>
        <dbReference type="ChEBI" id="CHEBI:30616"/>
    </ligand>
</feature>
<feature type="binding site" evidence="8">
    <location>
        <position position="79"/>
    </location>
    <ligand>
        <name>ATP</name>
        <dbReference type="ChEBI" id="CHEBI:30616"/>
    </ligand>
</feature>
<dbReference type="EC" id="2.7.7.108" evidence="8"/>
<evidence type="ECO:0000313" key="10">
    <source>
        <dbReference type="Proteomes" id="UP001447008"/>
    </source>
</evidence>
<comment type="catalytic activity">
    <reaction evidence="8">
        <text>L-threonyl-[protein] + ATP = 3-O-(5'-adenylyl)-L-threonyl-[protein] + diphosphate</text>
        <dbReference type="Rhea" id="RHEA:54292"/>
        <dbReference type="Rhea" id="RHEA-COMP:11060"/>
        <dbReference type="Rhea" id="RHEA-COMP:13847"/>
        <dbReference type="ChEBI" id="CHEBI:30013"/>
        <dbReference type="ChEBI" id="CHEBI:30616"/>
        <dbReference type="ChEBI" id="CHEBI:33019"/>
        <dbReference type="ChEBI" id="CHEBI:138113"/>
        <dbReference type="EC" id="2.7.7.108"/>
    </reaction>
</comment>
<comment type="catalytic activity">
    <reaction evidence="8">
        <text>L-tyrosyl-[protein] + UTP = O-(5'-uridylyl)-L-tyrosyl-[protein] + diphosphate</text>
        <dbReference type="Rhea" id="RHEA:83887"/>
        <dbReference type="Rhea" id="RHEA-COMP:10136"/>
        <dbReference type="Rhea" id="RHEA-COMP:20238"/>
        <dbReference type="ChEBI" id="CHEBI:33019"/>
        <dbReference type="ChEBI" id="CHEBI:46398"/>
        <dbReference type="ChEBI" id="CHEBI:46858"/>
        <dbReference type="ChEBI" id="CHEBI:90602"/>
    </reaction>
</comment>
<evidence type="ECO:0000256" key="3">
    <source>
        <dbReference type="ARBA" id="ARBA00022695"/>
    </source>
</evidence>
<dbReference type="Pfam" id="PF02696">
    <property type="entry name" value="SelO"/>
    <property type="match status" value="1"/>
</dbReference>
<dbReference type="Proteomes" id="UP001447008">
    <property type="component" value="Unassembled WGS sequence"/>
</dbReference>
<comment type="catalytic activity">
    <reaction evidence="8">
        <text>L-tyrosyl-[protein] + ATP = O-(5'-adenylyl)-L-tyrosyl-[protein] + diphosphate</text>
        <dbReference type="Rhea" id="RHEA:54288"/>
        <dbReference type="Rhea" id="RHEA-COMP:10136"/>
        <dbReference type="Rhea" id="RHEA-COMP:13846"/>
        <dbReference type="ChEBI" id="CHEBI:30616"/>
        <dbReference type="ChEBI" id="CHEBI:33019"/>
        <dbReference type="ChEBI" id="CHEBI:46858"/>
        <dbReference type="ChEBI" id="CHEBI:83624"/>
        <dbReference type="EC" id="2.7.7.108"/>
    </reaction>
</comment>
<comment type="catalytic activity">
    <reaction evidence="8">
        <text>L-histidyl-[protein] + UTP = N(tele)-(5'-uridylyl)-L-histidyl-[protein] + diphosphate</text>
        <dbReference type="Rhea" id="RHEA:83891"/>
        <dbReference type="Rhea" id="RHEA-COMP:9745"/>
        <dbReference type="Rhea" id="RHEA-COMP:20239"/>
        <dbReference type="ChEBI" id="CHEBI:29979"/>
        <dbReference type="ChEBI" id="CHEBI:33019"/>
        <dbReference type="ChEBI" id="CHEBI:46398"/>
        <dbReference type="ChEBI" id="CHEBI:233474"/>
    </reaction>
</comment>
<dbReference type="RefSeq" id="WP_342680030.1">
    <property type="nucleotide sequence ID" value="NZ_JBCGCU010000021.1"/>
</dbReference>
<comment type="function">
    <text evidence="8">Nucleotidyltransferase involved in the post-translational modification of proteins. It can catalyze the addition of adenosine monophosphate (AMP) or uridine monophosphate (UMP) to a protein, resulting in modifications known as AMPylation and UMPylation.</text>
</comment>
<feature type="binding site" evidence="8">
    <location>
        <position position="113"/>
    </location>
    <ligand>
        <name>ATP</name>
        <dbReference type="ChEBI" id="CHEBI:30616"/>
    </ligand>
</feature>
<evidence type="ECO:0000256" key="2">
    <source>
        <dbReference type="ARBA" id="ARBA00022679"/>
    </source>
</evidence>
<comment type="cofactor">
    <cofactor evidence="8">
        <name>Mg(2+)</name>
        <dbReference type="ChEBI" id="CHEBI:18420"/>
    </cofactor>
    <cofactor evidence="8">
        <name>Mn(2+)</name>
        <dbReference type="ChEBI" id="CHEBI:29035"/>
    </cofactor>
</comment>
<comment type="caution">
    <text evidence="9">The sequence shown here is derived from an EMBL/GenBank/DDBJ whole genome shotgun (WGS) entry which is preliminary data.</text>
</comment>
<dbReference type="PANTHER" id="PTHR32057:SF14">
    <property type="entry name" value="PROTEIN ADENYLYLTRANSFERASE SELO, MITOCHONDRIAL"/>
    <property type="match status" value="1"/>
</dbReference>
<feature type="binding site" evidence="8">
    <location>
        <position position="77"/>
    </location>
    <ligand>
        <name>ATP</name>
        <dbReference type="ChEBI" id="CHEBI:30616"/>
    </ligand>
</feature>